<evidence type="ECO:0000256" key="10">
    <source>
        <dbReference type="RuleBase" id="RU351113"/>
    </source>
</evidence>
<proteinExistence type="inferred from homology"/>
<gene>
    <name evidence="11" type="ORF">AWZ03_006115</name>
</gene>
<name>A0A484BFH9_DRONA</name>
<protein>
    <recommendedName>
        <fullName evidence="10">Odorant receptor</fullName>
    </recommendedName>
</protein>
<dbReference type="GO" id="GO:0005886">
    <property type="term" value="C:plasma membrane"/>
    <property type="evidence" value="ECO:0007669"/>
    <property type="project" value="UniProtKB-SubCell"/>
</dbReference>
<dbReference type="GO" id="GO:0004984">
    <property type="term" value="F:olfactory receptor activity"/>
    <property type="evidence" value="ECO:0007669"/>
    <property type="project" value="InterPro"/>
</dbReference>
<keyword evidence="8 10" id="KW-0675">Receptor</keyword>
<organism evidence="11 12">
    <name type="scientific">Drosophila navojoa</name>
    <name type="common">Fruit fly</name>
    <dbReference type="NCBI Taxonomy" id="7232"/>
    <lineage>
        <taxon>Eukaryota</taxon>
        <taxon>Metazoa</taxon>
        <taxon>Ecdysozoa</taxon>
        <taxon>Arthropoda</taxon>
        <taxon>Hexapoda</taxon>
        <taxon>Insecta</taxon>
        <taxon>Pterygota</taxon>
        <taxon>Neoptera</taxon>
        <taxon>Endopterygota</taxon>
        <taxon>Diptera</taxon>
        <taxon>Brachycera</taxon>
        <taxon>Muscomorpha</taxon>
        <taxon>Ephydroidea</taxon>
        <taxon>Drosophilidae</taxon>
        <taxon>Drosophila</taxon>
    </lineage>
</organism>
<reference evidence="11 12" key="1">
    <citation type="journal article" date="2019" name="J. Hered.">
        <title>An Improved Genome Assembly for Drosophila navojoa, the Basal Species in the mojavensis Cluster.</title>
        <authorList>
            <person name="Vanderlinde T."/>
            <person name="Dupim E.G."/>
            <person name="Nazario-Yepiz N.O."/>
            <person name="Carvalho A.B."/>
        </authorList>
    </citation>
    <scope>NUCLEOTIDE SEQUENCE [LARGE SCALE GENOMIC DNA]</scope>
    <source>
        <strain evidence="11">Navoj_Jal97</strain>
        <tissue evidence="11">Whole organism</tissue>
    </source>
</reference>
<keyword evidence="9 10" id="KW-0807">Transducer</keyword>
<dbReference type="GO" id="GO:0005549">
    <property type="term" value="F:odorant binding"/>
    <property type="evidence" value="ECO:0007669"/>
    <property type="project" value="InterPro"/>
</dbReference>
<dbReference type="OrthoDB" id="6604226at2759"/>
<keyword evidence="3 10" id="KW-0716">Sensory transduction</keyword>
<comment type="caution">
    <text evidence="10">Lacks conserved residue(s) required for the propagation of feature annotation.</text>
</comment>
<evidence type="ECO:0000256" key="5">
    <source>
        <dbReference type="ARBA" id="ARBA00022725"/>
    </source>
</evidence>
<feature type="transmembrane region" description="Helical" evidence="10">
    <location>
        <begin position="270"/>
        <end position="291"/>
    </location>
</feature>
<sequence length="398" mass="45452">MLFEYLRPPSLGDLLPSRDAFKYLERGMRFVGWMPPSRDHPSYWKYWVYAFLVTGLSGAYLPFGFFISYFVNFRGFTPGDFLTSIQVSFNSACLGVKIAIILPNLWRFEKIKNLLDILDRPCFQEGAGEDIHRCVARCNFIYMVYQIAYASYTVLTCMSSFLTGSTPWGIYIPFLDYRSSTQAFWLAACMESVMGAAAVSMDQFIDVYAVIFGIVLRNHLKLLIRRVERLRKNQSESDDENYAKLVNCIKDHKNILEFSEVNRPIVTGPIFAQFLVIGLCLGLGMVNLLFFSTIWTGLATSVFIMVLMIQTFPFCFISELIADDCMDLTHAIFHSDWASASKRYKVTLAFFLHQTQQPIAFVAGGIFPICMRTNIEMAKLAFTVVTVVKQMNIVEKLN</sequence>
<keyword evidence="5 10" id="KW-0552">Olfaction</keyword>
<evidence type="ECO:0000256" key="9">
    <source>
        <dbReference type="ARBA" id="ARBA00023224"/>
    </source>
</evidence>
<comment type="subcellular location">
    <subcellularLocation>
        <location evidence="1 10">Cell membrane</location>
        <topology evidence="1 10">Multi-pass membrane protein</topology>
    </subcellularLocation>
</comment>
<dbReference type="PANTHER" id="PTHR21137">
    <property type="entry name" value="ODORANT RECEPTOR"/>
    <property type="match status" value="1"/>
</dbReference>
<dbReference type="GO" id="GO:0007165">
    <property type="term" value="P:signal transduction"/>
    <property type="evidence" value="ECO:0007669"/>
    <property type="project" value="UniProtKB-KW"/>
</dbReference>
<keyword evidence="2" id="KW-1003">Cell membrane</keyword>
<keyword evidence="6 10" id="KW-1133">Transmembrane helix</keyword>
<dbReference type="OMA" id="DYRSSTH"/>
<comment type="similarity">
    <text evidence="10">Belongs to the insect chemoreceptor superfamily. Heteromeric odorant receptor channel (TC 1.A.69) family.</text>
</comment>
<dbReference type="InterPro" id="IPR004117">
    <property type="entry name" value="7tm6_olfct_rcpt"/>
</dbReference>
<keyword evidence="12" id="KW-1185">Reference proteome</keyword>
<feature type="transmembrane region" description="Helical" evidence="10">
    <location>
        <begin position="83"/>
        <end position="106"/>
    </location>
</feature>
<dbReference type="EMBL" id="LSRL02000043">
    <property type="protein sequence ID" value="TDG47523.1"/>
    <property type="molecule type" value="Genomic_DNA"/>
</dbReference>
<dbReference type="PANTHER" id="PTHR21137:SF35">
    <property type="entry name" value="ODORANT RECEPTOR 19A-RELATED"/>
    <property type="match status" value="1"/>
</dbReference>
<dbReference type="AlphaFoldDB" id="A0A484BFH9"/>
<accession>A0A484BFH9</accession>
<evidence type="ECO:0000313" key="12">
    <source>
        <dbReference type="Proteomes" id="UP000295192"/>
    </source>
</evidence>
<comment type="caution">
    <text evidence="11">The sequence shown here is derived from an EMBL/GenBank/DDBJ whole genome shotgun (WGS) entry which is preliminary data.</text>
</comment>
<feature type="transmembrane region" description="Helical" evidence="10">
    <location>
        <begin position="149"/>
        <end position="171"/>
    </location>
</feature>
<feature type="transmembrane region" description="Helical" evidence="10">
    <location>
        <begin position="46"/>
        <end position="71"/>
    </location>
</feature>
<evidence type="ECO:0000256" key="8">
    <source>
        <dbReference type="ARBA" id="ARBA00023170"/>
    </source>
</evidence>
<keyword evidence="7 10" id="KW-0472">Membrane</keyword>
<evidence type="ECO:0000256" key="1">
    <source>
        <dbReference type="ARBA" id="ARBA00004651"/>
    </source>
</evidence>
<evidence type="ECO:0000256" key="3">
    <source>
        <dbReference type="ARBA" id="ARBA00022606"/>
    </source>
</evidence>
<dbReference type="KEGG" id="dnv:108650662"/>
<evidence type="ECO:0000256" key="2">
    <source>
        <dbReference type="ARBA" id="ARBA00022475"/>
    </source>
</evidence>
<evidence type="ECO:0000256" key="6">
    <source>
        <dbReference type="ARBA" id="ARBA00022989"/>
    </source>
</evidence>
<dbReference type="Pfam" id="PF02949">
    <property type="entry name" value="7tm_6"/>
    <property type="match status" value="1"/>
</dbReference>
<feature type="transmembrane region" description="Helical" evidence="10">
    <location>
        <begin position="297"/>
        <end position="317"/>
    </location>
</feature>
<dbReference type="Proteomes" id="UP000295192">
    <property type="component" value="Unassembled WGS sequence"/>
</dbReference>
<evidence type="ECO:0000313" key="11">
    <source>
        <dbReference type="EMBL" id="TDG47523.1"/>
    </source>
</evidence>
<evidence type="ECO:0000256" key="4">
    <source>
        <dbReference type="ARBA" id="ARBA00022692"/>
    </source>
</evidence>
<keyword evidence="4 10" id="KW-0812">Transmembrane</keyword>
<evidence type="ECO:0000256" key="7">
    <source>
        <dbReference type="ARBA" id="ARBA00023136"/>
    </source>
</evidence>